<evidence type="ECO:0000313" key="9">
    <source>
        <dbReference type="Proteomes" id="UP001179952"/>
    </source>
</evidence>
<keyword evidence="9" id="KW-1185">Reference proteome</keyword>
<sequence>MDTFFISHGAPSMSIDETVPARHFLKSWREKVLPERPKAILVVSAHWETSNPSVNVIDGPNSTIYDFYGLFPKPMYQLKYPAPGAPALAKRVVGLLKGAGLGPVKEDKARGLDHGAWVPLMFMYPDSDIPVCQLSVVARKDATYHYEMGRALGPLRDEGVLVMGSGSATHNLGDMEPDGGPIPSWASGFDAWLTEALLDGRYEDVKRYEEKAPYAKKAHPDPEHFHPLHVALGAAGDDAKAELIHQSWTNQSLSYSSYRFNKA</sequence>
<comment type="similarity">
    <text evidence="2">Belongs to the DODA-type extradiol aromatic ring-opening dioxygenase family.</text>
</comment>
<evidence type="ECO:0000256" key="5">
    <source>
        <dbReference type="ARBA" id="ARBA00022964"/>
    </source>
</evidence>
<keyword evidence="6" id="KW-0560">Oxidoreductase</keyword>
<dbReference type="Proteomes" id="UP001179952">
    <property type="component" value="Unassembled WGS sequence"/>
</dbReference>
<protein>
    <submittedName>
        <fullName evidence="8">4,5-DOPA dioxygenase extradiol-like protein</fullName>
    </submittedName>
</protein>
<evidence type="ECO:0000256" key="1">
    <source>
        <dbReference type="ARBA" id="ARBA00001947"/>
    </source>
</evidence>
<dbReference type="PIRSF" id="PIRSF006157">
    <property type="entry name" value="Doxgns_DODA"/>
    <property type="match status" value="1"/>
</dbReference>
<organism evidence="8 9">
    <name type="scientific">Acorus gramineus</name>
    <name type="common">Dwarf sweet flag</name>
    <dbReference type="NCBI Taxonomy" id="55184"/>
    <lineage>
        <taxon>Eukaryota</taxon>
        <taxon>Viridiplantae</taxon>
        <taxon>Streptophyta</taxon>
        <taxon>Embryophyta</taxon>
        <taxon>Tracheophyta</taxon>
        <taxon>Spermatophyta</taxon>
        <taxon>Magnoliopsida</taxon>
        <taxon>Liliopsida</taxon>
        <taxon>Acoraceae</taxon>
        <taxon>Acorus</taxon>
    </lineage>
</organism>
<dbReference type="InterPro" id="IPR014436">
    <property type="entry name" value="Extradiol_dOase_DODA"/>
</dbReference>
<dbReference type="PANTHER" id="PTHR30096:SF0">
    <property type="entry name" value="4,5-DOPA DIOXYGENASE EXTRADIOL-LIKE PROTEIN"/>
    <property type="match status" value="1"/>
</dbReference>
<dbReference type="PANTHER" id="PTHR30096">
    <property type="entry name" value="4,5-DOPA DIOXYGENASE EXTRADIOL-LIKE PROTEIN"/>
    <property type="match status" value="1"/>
</dbReference>
<dbReference type="AlphaFoldDB" id="A0AAV9APC1"/>
<reference evidence="8" key="2">
    <citation type="submission" date="2023-06" db="EMBL/GenBank/DDBJ databases">
        <authorList>
            <person name="Ma L."/>
            <person name="Liu K.-W."/>
            <person name="Li Z."/>
            <person name="Hsiao Y.-Y."/>
            <person name="Qi Y."/>
            <person name="Fu T."/>
            <person name="Tang G."/>
            <person name="Zhang D."/>
            <person name="Sun W.-H."/>
            <person name="Liu D.-K."/>
            <person name="Li Y."/>
            <person name="Chen G.-Z."/>
            <person name="Liu X.-D."/>
            <person name="Liao X.-Y."/>
            <person name="Jiang Y.-T."/>
            <person name="Yu X."/>
            <person name="Hao Y."/>
            <person name="Huang J."/>
            <person name="Zhao X.-W."/>
            <person name="Ke S."/>
            <person name="Chen Y.-Y."/>
            <person name="Wu W.-L."/>
            <person name="Hsu J.-L."/>
            <person name="Lin Y.-F."/>
            <person name="Huang M.-D."/>
            <person name="Li C.-Y."/>
            <person name="Huang L."/>
            <person name="Wang Z.-W."/>
            <person name="Zhao X."/>
            <person name="Zhong W.-Y."/>
            <person name="Peng D.-H."/>
            <person name="Ahmad S."/>
            <person name="Lan S."/>
            <person name="Zhang J.-S."/>
            <person name="Tsai W.-C."/>
            <person name="Van De Peer Y."/>
            <person name="Liu Z.-J."/>
        </authorList>
    </citation>
    <scope>NUCLEOTIDE SEQUENCE</scope>
    <source>
        <strain evidence="8">SCP</strain>
        <tissue evidence="8">Leaves</tissue>
    </source>
</reference>
<feature type="domain" description="Extradiol ring-cleavage dioxygenase class III enzyme subunit B" evidence="7">
    <location>
        <begin position="3"/>
        <end position="260"/>
    </location>
</feature>
<proteinExistence type="inferred from homology"/>
<gene>
    <name evidence="8" type="ORF">QJS04_geneDACA009063</name>
</gene>
<dbReference type="Pfam" id="PF02900">
    <property type="entry name" value="LigB"/>
    <property type="match status" value="1"/>
</dbReference>
<evidence type="ECO:0000256" key="4">
    <source>
        <dbReference type="ARBA" id="ARBA00022833"/>
    </source>
</evidence>
<keyword evidence="5 8" id="KW-0223">Dioxygenase</keyword>
<dbReference type="CDD" id="cd07363">
    <property type="entry name" value="45_DOPA_Dioxygenase"/>
    <property type="match status" value="1"/>
</dbReference>
<evidence type="ECO:0000256" key="6">
    <source>
        <dbReference type="ARBA" id="ARBA00023002"/>
    </source>
</evidence>
<keyword evidence="3" id="KW-0479">Metal-binding</keyword>
<evidence type="ECO:0000259" key="7">
    <source>
        <dbReference type="Pfam" id="PF02900"/>
    </source>
</evidence>
<name>A0AAV9APC1_ACOGR</name>
<accession>A0AAV9APC1</accession>
<dbReference type="InterPro" id="IPR004183">
    <property type="entry name" value="Xdiol_dOase_suB"/>
</dbReference>
<reference evidence="8" key="1">
    <citation type="journal article" date="2023" name="Nat. Commun.">
        <title>Diploid and tetraploid genomes of Acorus and the evolution of monocots.</title>
        <authorList>
            <person name="Ma L."/>
            <person name="Liu K.W."/>
            <person name="Li Z."/>
            <person name="Hsiao Y.Y."/>
            <person name="Qi Y."/>
            <person name="Fu T."/>
            <person name="Tang G.D."/>
            <person name="Zhang D."/>
            <person name="Sun W.H."/>
            <person name="Liu D.K."/>
            <person name="Li Y."/>
            <person name="Chen G.Z."/>
            <person name="Liu X.D."/>
            <person name="Liao X.Y."/>
            <person name="Jiang Y.T."/>
            <person name="Yu X."/>
            <person name="Hao Y."/>
            <person name="Huang J."/>
            <person name="Zhao X.W."/>
            <person name="Ke S."/>
            <person name="Chen Y.Y."/>
            <person name="Wu W.L."/>
            <person name="Hsu J.L."/>
            <person name="Lin Y.F."/>
            <person name="Huang M.D."/>
            <person name="Li C.Y."/>
            <person name="Huang L."/>
            <person name="Wang Z.W."/>
            <person name="Zhao X."/>
            <person name="Zhong W.Y."/>
            <person name="Peng D.H."/>
            <person name="Ahmad S."/>
            <person name="Lan S."/>
            <person name="Zhang J.S."/>
            <person name="Tsai W.C."/>
            <person name="Van de Peer Y."/>
            <person name="Liu Z.J."/>
        </authorList>
    </citation>
    <scope>NUCLEOTIDE SEQUENCE</scope>
    <source>
        <strain evidence="8">SCP</strain>
    </source>
</reference>
<dbReference type="GO" id="GO:0016702">
    <property type="term" value="F:oxidoreductase activity, acting on single donors with incorporation of molecular oxygen, incorporation of two atoms of oxygen"/>
    <property type="evidence" value="ECO:0007669"/>
    <property type="project" value="UniProtKB-ARBA"/>
</dbReference>
<evidence type="ECO:0000256" key="2">
    <source>
        <dbReference type="ARBA" id="ARBA00007581"/>
    </source>
</evidence>
<dbReference type="GO" id="GO:0008198">
    <property type="term" value="F:ferrous iron binding"/>
    <property type="evidence" value="ECO:0007669"/>
    <property type="project" value="InterPro"/>
</dbReference>
<dbReference type="Gene3D" id="3.40.830.10">
    <property type="entry name" value="LigB-like"/>
    <property type="match status" value="1"/>
</dbReference>
<evidence type="ECO:0000313" key="8">
    <source>
        <dbReference type="EMBL" id="KAK1266019.1"/>
    </source>
</evidence>
<dbReference type="GO" id="GO:0008270">
    <property type="term" value="F:zinc ion binding"/>
    <property type="evidence" value="ECO:0007669"/>
    <property type="project" value="InterPro"/>
</dbReference>
<dbReference type="SUPFAM" id="SSF53213">
    <property type="entry name" value="LigB-like"/>
    <property type="match status" value="1"/>
</dbReference>
<comment type="cofactor">
    <cofactor evidence="1">
        <name>Zn(2+)</name>
        <dbReference type="ChEBI" id="CHEBI:29105"/>
    </cofactor>
</comment>
<comment type="caution">
    <text evidence="8">The sequence shown here is derived from an EMBL/GenBank/DDBJ whole genome shotgun (WGS) entry which is preliminary data.</text>
</comment>
<evidence type="ECO:0000256" key="3">
    <source>
        <dbReference type="ARBA" id="ARBA00022723"/>
    </source>
</evidence>
<keyword evidence="4" id="KW-0862">Zinc</keyword>
<dbReference type="EMBL" id="JAUJYN010000007">
    <property type="protein sequence ID" value="KAK1266019.1"/>
    <property type="molecule type" value="Genomic_DNA"/>
</dbReference>